<proteinExistence type="inferred from homology"/>
<evidence type="ECO:0000256" key="1">
    <source>
        <dbReference type="ARBA" id="ARBA00004123"/>
    </source>
</evidence>
<dbReference type="RefSeq" id="XP_031863617.1">
    <property type="nucleotide sequence ID" value="XM_032002060.1"/>
</dbReference>
<evidence type="ECO:0000313" key="8">
    <source>
        <dbReference type="Proteomes" id="UP000322225"/>
    </source>
</evidence>
<evidence type="ECO:0000256" key="2">
    <source>
        <dbReference type="ARBA" id="ARBA00004496"/>
    </source>
</evidence>
<protein>
    <submittedName>
        <fullName evidence="7">Uncharacterized protein</fullName>
    </submittedName>
</protein>
<reference evidence="7" key="1">
    <citation type="submission" date="2017-08" db="EMBL/GenBank/DDBJ databases">
        <authorList>
            <person name="Cuomo C."/>
            <person name="Billmyre B."/>
            <person name="Heitman J."/>
        </authorList>
    </citation>
    <scope>NUCLEOTIDE SEQUENCE</scope>
    <source>
        <strain evidence="7">CBS 12478</strain>
    </source>
</reference>
<dbReference type="GO" id="GO:0005737">
    <property type="term" value="C:cytoplasm"/>
    <property type="evidence" value="ECO:0007669"/>
    <property type="project" value="UniProtKB-SubCell"/>
</dbReference>
<accession>A0A5M6CC64</accession>
<dbReference type="KEGG" id="ksn:43586170"/>
<comment type="similarity">
    <text evidence="3">Belongs to the nitroreductase family.</text>
</comment>
<evidence type="ECO:0000313" key="7">
    <source>
        <dbReference type="EMBL" id="WWD22384.1"/>
    </source>
</evidence>
<dbReference type="InterPro" id="IPR033877">
    <property type="entry name" value="Frm2/Hbn1"/>
</dbReference>
<evidence type="ECO:0000256" key="5">
    <source>
        <dbReference type="ARBA" id="ARBA00023002"/>
    </source>
</evidence>
<evidence type="ECO:0000256" key="4">
    <source>
        <dbReference type="ARBA" id="ARBA00022490"/>
    </source>
</evidence>
<dbReference type="OrthoDB" id="2138173at2759"/>
<dbReference type="GO" id="GO:0016491">
    <property type="term" value="F:oxidoreductase activity"/>
    <property type="evidence" value="ECO:0007669"/>
    <property type="project" value="UniProtKB-KW"/>
</dbReference>
<dbReference type="GeneID" id="43586170"/>
<dbReference type="FunFam" id="3.40.109.10:FF:000001">
    <property type="entry name" value="Nitroreductase family"/>
    <property type="match status" value="1"/>
</dbReference>
<dbReference type="GO" id="GO:0005634">
    <property type="term" value="C:nucleus"/>
    <property type="evidence" value="ECO:0007669"/>
    <property type="project" value="UniProtKB-SubCell"/>
</dbReference>
<dbReference type="InterPro" id="IPR029479">
    <property type="entry name" value="Nitroreductase"/>
</dbReference>
<organism evidence="7 8">
    <name type="scientific">Kwoniella shandongensis</name>
    <dbReference type="NCBI Taxonomy" id="1734106"/>
    <lineage>
        <taxon>Eukaryota</taxon>
        <taxon>Fungi</taxon>
        <taxon>Dikarya</taxon>
        <taxon>Basidiomycota</taxon>
        <taxon>Agaricomycotina</taxon>
        <taxon>Tremellomycetes</taxon>
        <taxon>Tremellales</taxon>
        <taxon>Cryptococcaceae</taxon>
        <taxon>Kwoniella</taxon>
    </lineage>
</organism>
<comment type="subcellular location">
    <subcellularLocation>
        <location evidence="2">Cytoplasm</location>
    </subcellularLocation>
    <subcellularLocation>
        <location evidence="1">Nucleus</location>
    </subcellularLocation>
</comment>
<evidence type="ECO:0000256" key="3">
    <source>
        <dbReference type="ARBA" id="ARBA00007118"/>
    </source>
</evidence>
<dbReference type="SUPFAM" id="SSF55469">
    <property type="entry name" value="FMN-dependent nitroreductase-like"/>
    <property type="match status" value="1"/>
</dbReference>
<keyword evidence="6" id="KW-0539">Nucleus</keyword>
<keyword evidence="4" id="KW-0963">Cytoplasm</keyword>
<name>A0A5M6CC64_9TREE</name>
<dbReference type="PANTHER" id="PTHR43035:SF1">
    <property type="entry name" value="FATTY ACID REPRESSION MUTANT PROTEIN 2-RELATED"/>
    <property type="match status" value="1"/>
</dbReference>
<dbReference type="AlphaFoldDB" id="A0A5M6CC64"/>
<dbReference type="EMBL" id="CP144063">
    <property type="protein sequence ID" value="WWD22384.1"/>
    <property type="molecule type" value="Genomic_DNA"/>
</dbReference>
<evidence type="ECO:0000256" key="6">
    <source>
        <dbReference type="ARBA" id="ARBA00023242"/>
    </source>
</evidence>
<gene>
    <name evidence="7" type="ORF">CI109_106875</name>
</gene>
<dbReference type="Proteomes" id="UP000322225">
    <property type="component" value="Chromosome 13"/>
</dbReference>
<keyword evidence="8" id="KW-1185">Reference proteome</keyword>
<dbReference type="Gene3D" id="3.40.109.10">
    <property type="entry name" value="NADH Oxidase"/>
    <property type="match status" value="1"/>
</dbReference>
<reference evidence="7" key="2">
    <citation type="submission" date="2024-01" db="EMBL/GenBank/DDBJ databases">
        <title>Comparative genomics of Cryptococcus and Kwoniella reveals pathogenesis evolution and contrasting modes of karyotype evolution via chromosome fusion or intercentromeric recombination.</title>
        <authorList>
            <person name="Coelho M.A."/>
            <person name="David-Palma M."/>
            <person name="Shea T."/>
            <person name="Bowers K."/>
            <person name="McGinley-Smith S."/>
            <person name="Mohammad A.W."/>
            <person name="Gnirke A."/>
            <person name="Yurkov A.M."/>
            <person name="Nowrousian M."/>
            <person name="Sun S."/>
            <person name="Cuomo C.A."/>
            <person name="Heitman J."/>
        </authorList>
    </citation>
    <scope>NUCLEOTIDE SEQUENCE</scope>
    <source>
        <strain evidence="7">CBS 12478</strain>
    </source>
</reference>
<dbReference type="Pfam" id="PF00881">
    <property type="entry name" value="Nitroreductase"/>
    <property type="match status" value="1"/>
</dbReference>
<sequence length="212" mass="23142">MSAKSAAFFDAVENRRSYYNLTNKSTLTNEQLQSLVEKAIKHAPTAFNGQQTRAVLVTGAHHIKVWETITEHYLKTLGGNKEAEEAATKKIATEFKAGYGTVLLFEDETVINGFAAKIPPLALKFPIWSQNSAGIAQHIIWTALELEGHGASLQHHTQVSPEIQAAITTLLDLPPTWISSALIPFGIPSGPPGRGADKVFSPIEDRVKVFIE</sequence>
<dbReference type="GO" id="GO:0034599">
    <property type="term" value="P:cellular response to oxidative stress"/>
    <property type="evidence" value="ECO:0007669"/>
    <property type="project" value="InterPro"/>
</dbReference>
<keyword evidence="5" id="KW-0560">Oxidoreductase</keyword>
<dbReference type="PANTHER" id="PTHR43035">
    <property type="entry name" value="FATTY ACID REPRESSION MUTANT PROTEIN 2-RELATED"/>
    <property type="match status" value="1"/>
</dbReference>
<dbReference type="InterPro" id="IPR000415">
    <property type="entry name" value="Nitroreductase-like"/>
</dbReference>